<gene>
    <name evidence="2" type="ORF">ACFO5W_04745</name>
</gene>
<feature type="signal peptide" evidence="1">
    <location>
        <begin position="1"/>
        <end position="27"/>
    </location>
</feature>
<name>A0ABV9BZ67_9GAMM</name>
<protein>
    <submittedName>
        <fullName evidence="2">Transporter</fullName>
    </submittedName>
</protein>
<evidence type="ECO:0000313" key="3">
    <source>
        <dbReference type="Proteomes" id="UP001595961"/>
    </source>
</evidence>
<keyword evidence="1" id="KW-0732">Signal</keyword>
<dbReference type="RefSeq" id="WP_266150659.1">
    <property type="nucleotide sequence ID" value="NZ_CP064028.1"/>
</dbReference>
<accession>A0ABV9BZ67</accession>
<sequence length="312" mass="33680">MSRYLIYPAMLLAGVFGFLLHAGMASAQELEPRTYSASPIGTNFIDVGYTRLTGDVLTDPSLPITNVEATINTYALSYVRSFGLAGHSASLAVGLPYVDGNLRGSVIDAPTELHRSGMGDMRMRFGFNLIGSPALTPEEFARRTPTASLGVSLTIAAPTGQYSPDRLVNISTHRWAFKPEIGISKPMGKWFLEASAGVYFFTTNHDFYGGNVRSQDPLATVQLHGGYTFHPGFWIAGDVGYVDGGGSSVNGVSKADRQSNARYGLTLSAPLGRGWQAKLALSNGLVTRIGGDYKSITFAVQYRWFDRRSNGI</sequence>
<evidence type="ECO:0000256" key="1">
    <source>
        <dbReference type="SAM" id="SignalP"/>
    </source>
</evidence>
<organism evidence="2 3">
    <name type="scientific">Dyella halodurans</name>
    <dbReference type="NCBI Taxonomy" id="1920171"/>
    <lineage>
        <taxon>Bacteria</taxon>
        <taxon>Pseudomonadati</taxon>
        <taxon>Pseudomonadota</taxon>
        <taxon>Gammaproteobacteria</taxon>
        <taxon>Lysobacterales</taxon>
        <taxon>Rhodanobacteraceae</taxon>
        <taxon>Dyella</taxon>
    </lineage>
</organism>
<reference evidence="3" key="1">
    <citation type="journal article" date="2019" name="Int. J. Syst. Evol. Microbiol.">
        <title>The Global Catalogue of Microorganisms (GCM) 10K type strain sequencing project: providing services to taxonomists for standard genome sequencing and annotation.</title>
        <authorList>
            <consortium name="The Broad Institute Genomics Platform"/>
            <consortium name="The Broad Institute Genome Sequencing Center for Infectious Disease"/>
            <person name="Wu L."/>
            <person name="Ma J."/>
        </authorList>
    </citation>
    <scope>NUCLEOTIDE SEQUENCE [LARGE SCALE GENOMIC DNA]</scope>
    <source>
        <strain evidence="3">CCM 4481</strain>
    </source>
</reference>
<dbReference type="InterPro" id="IPR025737">
    <property type="entry name" value="FApF"/>
</dbReference>
<dbReference type="Pfam" id="PF13557">
    <property type="entry name" value="Phenol_MetA_deg"/>
    <property type="match status" value="1"/>
</dbReference>
<keyword evidence="3" id="KW-1185">Reference proteome</keyword>
<evidence type="ECO:0000313" key="2">
    <source>
        <dbReference type="EMBL" id="MFC4525938.1"/>
    </source>
</evidence>
<comment type="caution">
    <text evidence="2">The sequence shown here is derived from an EMBL/GenBank/DDBJ whole genome shotgun (WGS) entry which is preliminary data.</text>
</comment>
<dbReference type="Proteomes" id="UP001595961">
    <property type="component" value="Unassembled WGS sequence"/>
</dbReference>
<proteinExistence type="predicted"/>
<dbReference type="EMBL" id="JBHSGA010000008">
    <property type="protein sequence ID" value="MFC4525938.1"/>
    <property type="molecule type" value="Genomic_DNA"/>
</dbReference>
<feature type="chain" id="PRO_5046595592" evidence="1">
    <location>
        <begin position="28"/>
        <end position="312"/>
    </location>
</feature>